<dbReference type="GO" id="GO:0006508">
    <property type="term" value="P:proteolysis"/>
    <property type="evidence" value="ECO:0007669"/>
    <property type="project" value="InterPro"/>
</dbReference>
<gene>
    <name evidence="4" type="ORF">NITINOP_3221</name>
</gene>
<evidence type="ECO:0000256" key="1">
    <source>
        <dbReference type="SAM" id="MobiDB-lite"/>
    </source>
</evidence>
<dbReference type="EMBL" id="LN885086">
    <property type="protein sequence ID" value="CUQ68193.1"/>
    <property type="molecule type" value="Genomic_DNA"/>
</dbReference>
<dbReference type="GO" id="GO:0004176">
    <property type="term" value="F:ATP-dependent peptidase activity"/>
    <property type="evidence" value="ECO:0007669"/>
    <property type="project" value="InterPro"/>
</dbReference>
<protein>
    <recommendedName>
        <fullName evidence="3">Lon proteolytic domain-containing protein</fullName>
    </recommendedName>
</protein>
<keyword evidence="5" id="KW-1185">Reference proteome</keyword>
<dbReference type="Pfam" id="PF05362">
    <property type="entry name" value="Lon_C"/>
    <property type="match status" value="1"/>
</dbReference>
<dbReference type="KEGG" id="nio:NITINOP_3221"/>
<dbReference type="STRING" id="1715989.NITINOP_3221"/>
<dbReference type="AlphaFoldDB" id="A0A0S4KUV1"/>
<feature type="domain" description="Lon proteolytic" evidence="3">
    <location>
        <begin position="151"/>
        <end position="288"/>
    </location>
</feature>
<sequence length="299" mass="31925">MRAFVPAAVSLALLFAGQNGHAALWRCTQPDGTTVFQDGGGPNCGKVDGLTELQSTRFPRKENSAEGRQSDPISMGGVQTPHPTERRSVSSRPFPAASRVVPALSVRDLPIEWRAKGWNLPNKGDIQLLQVDVSHLAEGNGPAVSADYHFMSEARLTLSTAVLAAAKAVRYDPRFLKVHVTIPMAAGSLHAGVRVDGPSAGGFWAVAVASAILGDELRQDLCFSGTIDSDLAIGPVEGLDHKIEGCRLLRQFHELMIPWGQKTFALMDKGMARSIKVTEVSTLAEAYEIATGRPLGPAP</sequence>
<keyword evidence="2" id="KW-0732">Signal</keyword>
<feature type="signal peptide" evidence="2">
    <location>
        <begin position="1"/>
        <end position="22"/>
    </location>
</feature>
<evidence type="ECO:0000313" key="5">
    <source>
        <dbReference type="Proteomes" id="UP000066284"/>
    </source>
</evidence>
<name>A0A0S4KUV1_9BACT</name>
<dbReference type="GO" id="GO:0004252">
    <property type="term" value="F:serine-type endopeptidase activity"/>
    <property type="evidence" value="ECO:0007669"/>
    <property type="project" value="InterPro"/>
</dbReference>
<feature type="compositionally biased region" description="Basic and acidic residues" evidence="1">
    <location>
        <begin position="59"/>
        <end position="69"/>
    </location>
</feature>
<dbReference type="InterPro" id="IPR020568">
    <property type="entry name" value="Ribosomal_Su5_D2-typ_SF"/>
</dbReference>
<organism evidence="4 5">
    <name type="scientific">Candidatus Nitrospira inopinata</name>
    <dbReference type="NCBI Taxonomy" id="1715989"/>
    <lineage>
        <taxon>Bacteria</taxon>
        <taxon>Pseudomonadati</taxon>
        <taxon>Nitrospirota</taxon>
        <taxon>Nitrospiria</taxon>
        <taxon>Nitrospirales</taxon>
        <taxon>Nitrospiraceae</taxon>
        <taxon>Nitrospira</taxon>
    </lineage>
</organism>
<dbReference type="Gene3D" id="3.30.230.10">
    <property type="match status" value="1"/>
</dbReference>
<dbReference type="InterPro" id="IPR014721">
    <property type="entry name" value="Ribsml_uS5_D2-typ_fold_subgr"/>
</dbReference>
<feature type="chain" id="PRO_5006623555" description="Lon proteolytic domain-containing protein" evidence="2">
    <location>
        <begin position="23"/>
        <end position="299"/>
    </location>
</feature>
<evidence type="ECO:0000313" key="4">
    <source>
        <dbReference type="EMBL" id="CUQ68193.1"/>
    </source>
</evidence>
<evidence type="ECO:0000259" key="3">
    <source>
        <dbReference type="Pfam" id="PF05362"/>
    </source>
</evidence>
<proteinExistence type="predicted"/>
<evidence type="ECO:0000256" key="2">
    <source>
        <dbReference type="SAM" id="SignalP"/>
    </source>
</evidence>
<dbReference type="Proteomes" id="UP000066284">
    <property type="component" value="Chromosome 1"/>
</dbReference>
<feature type="region of interest" description="Disordered" evidence="1">
    <location>
        <begin position="53"/>
        <end position="93"/>
    </location>
</feature>
<accession>A0A0S4KUV1</accession>
<dbReference type="SUPFAM" id="SSF54211">
    <property type="entry name" value="Ribosomal protein S5 domain 2-like"/>
    <property type="match status" value="1"/>
</dbReference>
<dbReference type="InterPro" id="IPR008269">
    <property type="entry name" value="Lon_proteolytic"/>
</dbReference>
<reference evidence="5" key="1">
    <citation type="submission" date="2015-09" db="EMBL/GenBank/DDBJ databases">
        <authorList>
            <person name="Daims H."/>
        </authorList>
    </citation>
    <scope>NUCLEOTIDE SEQUENCE [LARGE SCALE GENOMIC DNA]</scope>
</reference>